<evidence type="ECO:0000313" key="2">
    <source>
        <dbReference type="Proteomes" id="UP000499080"/>
    </source>
</evidence>
<dbReference type="EMBL" id="BGPR01222751">
    <property type="protein sequence ID" value="GBN65974.1"/>
    <property type="molecule type" value="Genomic_DNA"/>
</dbReference>
<dbReference type="Proteomes" id="UP000499080">
    <property type="component" value="Unassembled WGS sequence"/>
</dbReference>
<dbReference type="AlphaFoldDB" id="A0A4Y2QRG5"/>
<reference evidence="1 2" key="1">
    <citation type="journal article" date="2019" name="Sci. Rep.">
        <title>Orb-weaving spider Araneus ventricosus genome elucidates the spidroin gene catalogue.</title>
        <authorList>
            <person name="Kono N."/>
            <person name="Nakamura H."/>
            <person name="Ohtoshi R."/>
            <person name="Moran D.A.P."/>
            <person name="Shinohara A."/>
            <person name="Yoshida Y."/>
            <person name="Fujiwara M."/>
            <person name="Mori M."/>
            <person name="Tomita M."/>
            <person name="Arakawa K."/>
        </authorList>
    </citation>
    <scope>NUCLEOTIDE SEQUENCE [LARGE SCALE GENOMIC DNA]</scope>
</reference>
<proteinExistence type="predicted"/>
<organism evidence="1 2">
    <name type="scientific">Araneus ventricosus</name>
    <name type="common">Orbweaver spider</name>
    <name type="synonym">Epeira ventricosa</name>
    <dbReference type="NCBI Taxonomy" id="182803"/>
    <lineage>
        <taxon>Eukaryota</taxon>
        <taxon>Metazoa</taxon>
        <taxon>Ecdysozoa</taxon>
        <taxon>Arthropoda</taxon>
        <taxon>Chelicerata</taxon>
        <taxon>Arachnida</taxon>
        <taxon>Araneae</taxon>
        <taxon>Araneomorphae</taxon>
        <taxon>Entelegynae</taxon>
        <taxon>Araneoidea</taxon>
        <taxon>Araneidae</taxon>
        <taxon>Araneus</taxon>
    </lineage>
</organism>
<accession>A0A4Y2QRG5</accession>
<evidence type="ECO:0000313" key="1">
    <source>
        <dbReference type="EMBL" id="GBN65974.1"/>
    </source>
</evidence>
<gene>
    <name evidence="1" type="ORF">AVEN_71489_1</name>
</gene>
<name>A0A4Y2QRG5_ARAVE</name>
<protein>
    <submittedName>
        <fullName evidence="1">Uncharacterized protein</fullName>
    </submittedName>
</protein>
<sequence>MLVLRLGREFYRGMYWNSGGMEPSTTDHFGDEMWDLKSTGIFLISLIRGQRFRFIQMILIKYVTSRPVGETINRPCSDHSVCVDRLGSPLECERLRSFIRFAS</sequence>
<keyword evidence="2" id="KW-1185">Reference proteome</keyword>
<comment type="caution">
    <text evidence="1">The sequence shown here is derived from an EMBL/GenBank/DDBJ whole genome shotgun (WGS) entry which is preliminary data.</text>
</comment>